<dbReference type="AlphaFoldDB" id="A0A370H7R8"/>
<gene>
    <name evidence="1" type="ORF">DES45_11627</name>
</gene>
<dbReference type="Proteomes" id="UP000254925">
    <property type="component" value="Unassembled WGS sequence"/>
</dbReference>
<evidence type="ECO:0000313" key="1">
    <source>
        <dbReference type="EMBL" id="RDI52263.1"/>
    </source>
</evidence>
<keyword evidence="2" id="KW-1185">Reference proteome</keyword>
<evidence type="ECO:0000313" key="2">
    <source>
        <dbReference type="Proteomes" id="UP000254925"/>
    </source>
</evidence>
<reference evidence="1 2" key="1">
    <citation type="submission" date="2018-07" db="EMBL/GenBank/DDBJ databases">
        <title>Genomic Encyclopedia of Type Strains, Phase IV (KMG-IV): sequencing the most valuable type-strain genomes for metagenomic binning, comparative biology and taxonomic classification.</title>
        <authorList>
            <person name="Goeker M."/>
        </authorList>
    </citation>
    <scope>NUCLEOTIDE SEQUENCE [LARGE SCALE GENOMIC DNA]</scope>
    <source>
        <strain evidence="1 2">DSM 14364</strain>
    </source>
</reference>
<protein>
    <submittedName>
        <fullName evidence="1">Uncharacterized protein</fullName>
    </submittedName>
</protein>
<comment type="caution">
    <text evidence="1">The sequence shown here is derived from an EMBL/GenBank/DDBJ whole genome shotgun (WGS) entry which is preliminary data.</text>
</comment>
<proteinExistence type="predicted"/>
<name>A0A370H7R8_9HYPH</name>
<organism evidence="1 2">
    <name type="scientific">Microvirga subterranea</name>
    <dbReference type="NCBI Taxonomy" id="186651"/>
    <lineage>
        <taxon>Bacteria</taxon>
        <taxon>Pseudomonadati</taxon>
        <taxon>Pseudomonadota</taxon>
        <taxon>Alphaproteobacteria</taxon>
        <taxon>Hyphomicrobiales</taxon>
        <taxon>Methylobacteriaceae</taxon>
        <taxon>Microvirga</taxon>
    </lineage>
</organism>
<dbReference type="EMBL" id="QQBB01000016">
    <property type="protein sequence ID" value="RDI52263.1"/>
    <property type="molecule type" value="Genomic_DNA"/>
</dbReference>
<accession>A0A370H7R8</accession>
<sequence length="35" mass="3829">MTDQVLSSIVLILACFLVYQAVIRSGAPRPDDHEA</sequence>